<evidence type="ECO:0000313" key="9">
    <source>
        <dbReference type="Proteomes" id="UP000570514"/>
    </source>
</evidence>
<dbReference type="InterPro" id="IPR000850">
    <property type="entry name" value="Adenylat/UMP-CMP_kin"/>
</dbReference>
<dbReference type="HAMAP" id="MF_00235">
    <property type="entry name" value="Adenylate_kinase_Adk"/>
    <property type="match status" value="1"/>
</dbReference>
<comment type="catalytic activity">
    <reaction evidence="5 7">
        <text>AMP + ATP = 2 ADP</text>
        <dbReference type="Rhea" id="RHEA:12973"/>
        <dbReference type="ChEBI" id="CHEBI:30616"/>
        <dbReference type="ChEBI" id="CHEBI:456215"/>
        <dbReference type="ChEBI" id="CHEBI:456216"/>
        <dbReference type="EC" id="2.7.4.3"/>
    </reaction>
</comment>
<feature type="region of interest" description="NMP" evidence="5">
    <location>
        <begin position="30"/>
        <end position="59"/>
    </location>
</feature>
<accession>A0A846N428</accession>
<evidence type="ECO:0000256" key="6">
    <source>
        <dbReference type="RuleBase" id="RU003330"/>
    </source>
</evidence>
<reference evidence="8 9" key="1">
    <citation type="submission" date="2020-03" db="EMBL/GenBank/DDBJ databases">
        <title>Genomic Encyclopedia of Type Strains, Phase IV (KMG-IV): sequencing the most valuable type-strain genomes for metagenomic binning, comparative biology and taxonomic classification.</title>
        <authorList>
            <person name="Goeker M."/>
        </authorList>
    </citation>
    <scope>NUCLEOTIDE SEQUENCE [LARGE SCALE GENOMIC DNA]</scope>
    <source>
        <strain evidence="8 9">DSM 19867</strain>
    </source>
</reference>
<keyword evidence="5 7" id="KW-0067">ATP-binding</keyword>
<dbReference type="EC" id="2.7.4.3" evidence="5 7"/>
<comment type="domain">
    <text evidence="5">Consists of three domains, a large central CORE domain and two small peripheral domains, NMPbind and LID, which undergo movements during catalysis. The LID domain closes over the site of phosphoryl transfer upon ATP binding. Assembling and dissambling the active center during each catalytic cycle provides an effective means to prevent ATP hydrolysis.</text>
</comment>
<feature type="binding site" evidence="5">
    <location>
        <position position="31"/>
    </location>
    <ligand>
        <name>AMP</name>
        <dbReference type="ChEBI" id="CHEBI:456215"/>
    </ligand>
</feature>
<evidence type="ECO:0000256" key="4">
    <source>
        <dbReference type="ARBA" id="ARBA00022777"/>
    </source>
</evidence>
<comment type="subunit">
    <text evidence="5 7">Monomer.</text>
</comment>
<protein>
    <recommendedName>
        <fullName evidence="5 7">Adenylate kinase</fullName>
        <shortName evidence="5">AK</shortName>
        <ecNumber evidence="5 7">2.7.4.3</ecNumber>
    </recommendedName>
    <alternativeName>
        <fullName evidence="5">ATP-AMP transphosphorylase</fullName>
    </alternativeName>
    <alternativeName>
        <fullName evidence="5">ATP:AMP phosphotransferase</fullName>
    </alternativeName>
    <alternativeName>
        <fullName evidence="5">Adenylate monophosphate kinase</fullName>
    </alternativeName>
</protein>
<dbReference type="SUPFAM" id="SSF52540">
    <property type="entry name" value="P-loop containing nucleoside triphosphate hydrolases"/>
    <property type="match status" value="1"/>
</dbReference>
<dbReference type="CDD" id="cd01428">
    <property type="entry name" value="ADK"/>
    <property type="match status" value="1"/>
</dbReference>
<dbReference type="UniPathway" id="UPA00588">
    <property type="reaction ID" value="UER00649"/>
</dbReference>
<evidence type="ECO:0000256" key="3">
    <source>
        <dbReference type="ARBA" id="ARBA00022741"/>
    </source>
</evidence>
<feature type="binding site" evidence="5">
    <location>
        <begin position="57"/>
        <end position="59"/>
    </location>
    <ligand>
        <name>AMP</name>
        <dbReference type="ChEBI" id="CHEBI:456215"/>
    </ligand>
</feature>
<dbReference type="GO" id="GO:0005737">
    <property type="term" value="C:cytoplasm"/>
    <property type="evidence" value="ECO:0007669"/>
    <property type="project" value="UniProtKB-SubCell"/>
</dbReference>
<proteinExistence type="inferred from homology"/>
<keyword evidence="4 5" id="KW-0418">Kinase</keyword>
<dbReference type="AlphaFoldDB" id="A0A846N428"/>
<comment type="subcellular location">
    <subcellularLocation>
        <location evidence="5 7">Cytoplasm</location>
    </subcellularLocation>
</comment>
<comment type="pathway">
    <text evidence="5">Purine metabolism; AMP biosynthesis via salvage pathway; AMP from ADP: step 1/1.</text>
</comment>
<dbReference type="PANTHER" id="PTHR23359">
    <property type="entry name" value="NUCLEOTIDE KINASE"/>
    <property type="match status" value="1"/>
</dbReference>
<comment type="caution">
    <text evidence="5">Lacks conserved residue(s) required for the propagation of feature annotation.</text>
</comment>
<evidence type="ECO:0000313" key="8">
    <source>
        <dbReference type="EMBL" id="NIK90269.1"/>
    </source>
</evidence>
<dbReference type="RefSeq" id="WP_167084668.1">
    <property type="nucleotide sequence ID" value="NZ_BAAADC010000001.1"/>
</dbReference>
<feature type="binding site" evidence="5">
    <location>
        <position position="175"/>
    </location>
    <ligand>
        <name>ATP</name>
        <dbReference type="ChEBI" id="CHEBI:30616"/>
    </ligand>
</feature>
<keyword evidence="2 5" id="KW-0545">Nucleotide biosynthesis</keyword>
<dbReference type="GO" id="GO:0004017">
    <property type="term" value="F:AMP kinase activity"/>
    <property type="evidence" value="ECO:0007669"/>
    <property type="project" value="UniProtKB-UniRule"/>
</dbReference>
<feature type="binding site" evidence="5">
    <location>
        <begin position="10"/>
        <end position="15"/>
    </location>
    <ligand>
        <name>ATP</name>
        <dbReference type="ChEBI" id="CHEBI:30616"/>
    </ligand>
</feature>
<feature type="binding site" evidence="5">
    <location>
        <position position="36"/>
    </location>
    <ligand>
        <name>AMP</name>
        <dbReference type="ChEBI" id="CHEBI:456215"/>
    </ligand>
</feature>
<dbReference type="InterPro" id="IPR006259">
    <property type="entry name" value="Adenyl_kin_sub"/>
</dbReference>
<name>A0A846N428_9PROT</name>
<feature type="binding site" evidence="5">
    <location>
        <begin position="85"/>
        <end position="88"/>
    </location>
    <ligand>
        <name>AMP</name>
        <dbReference type="ChEBI" id="CHEBI:456215"/>
    </ligand>
</feature>
<dbReference type="InterPro" id="IPR033690">
    <property type="entry name" value="Adenylat_kinase_CS"/>
</dbReference>
<dbReference type="GO" id="GO:0005524">
    <property type="term" value="F:ATP binding"/>
    <property type="evidence" value="ECO:0007669"/>
    <property type="project" value="UniProtKB-UniRule"/>
</dbReference>
<keyword evidence="1 5" id="KW-0808">Transferase</keyword>
<organism evidence="8 9">
    <name type="scientific">Rhizomicrobium palustre</name>
    <dbReference type="NCBI Taxonomy" id="189966"/>
    <lineage>
        <taxon>Bacteria</taxon>
        <taxon>Pseudomonadati</taxon>
        <taxon>Pseudomonadota</taxon>
        <taxon>Alphaproteobacteria</taxon>
        <taxon>Micropepsales</taxon>
        <taxon>Micropepsaceae</taxon>
        <taxon>Rhizomicrobium</taxon>
    </lineage>
</organism>
<dbReference type="NCBIfam" id="NF011100">
    <property type="entry name" value="PRK14527.1"/>
    <property type="match status" value="1"/>
</dbReference>
<dbReference type="Gene3D" id="3.40.50.300">
    <property type="entry name" value="P-loop containing nucleotide triphosphate hydrolases"/>
    <property type="match status" value="1"/>
</dbReference>
<evidence type="ECO:0000256" key="5">
    <source>
        <dbReference type="HAMAP-Rule" id="MF_00235"/>
    </source>
</evidence>
<dbReference type="NCBIfam" id="NF011105">
    <property type="entry name" value="PRK14532.1"/>
    <property type="match status" value="1"/>
</dbReference>
<dbReference type="NCBIfam" id="NF001381">
    <property type="entry name" value="PRK00279.1-3"/>
    <property type="match status" value="1"/>
</dbReference>
<dbReference type="PRINTS" id="PR00094">
    <property type="entry name" value="ADENYLTKNASE"/>
</dbReference>
<dbReference type="NCBIfam" id="TIGR01351">
    <property type="entry name" value="adk"/>
    <property type="match status" value="1"/>
</dbReference>
<feature type="binding site" evidence="5">
    <location>
        <position position="127"/>
    </location>
    <ligand>
        <name>ATP</name>
        <dbReference type="ChEBI" id="CHEBI:30616"/>
    </ligand>
</feature>
<evidence type="ECO:0000256" key="7">
    <source>
        <dbReference type="RuleBase" id="RU003331"/>
    </source>
</evidence>
<dbReference type="PROSITE" id="PS00113">
    <property type="entry name" value="ADENYLATE_KINASE"/>
    <property type="match status" value="1"/>
</dbReference>
<feature type="binding site" evidence="5">
    <location>
        <position position="147"/>
    </location>
    <ligand>
        <name>AMP</name>
        <dbReference type="ChEBI" id="CHEBI:456215"/>
    </ligand>
</feature>
<comment type="caution">
    <text evidence="8">The sequence shown here is derived from an EMBL/GenBank/DDBJ whole genome shotgun (WGS) entry which is preliminary data.</text>
</comment>
<dbReference type="GO" id="GO:0044209">
    <property type="term" value="P:AMP salvage"/>
    <property type="evidence" value="ECO:0007669"/>
    <property type="project" value="UniProtKB-UniRule"/>
</dbReference>
<dbReference type="InterPro" id="IPR027417">
    <property type="entry name" value="P-loop_NTPase"/>
</dbReference>
<dbReference type="Proteomes" id="UP000570514">
    <property type="component" value="Unassembled WGS sequence"/>
</dbReference>
<feature type="binding site" evidence="5">
    <location>
        <position position="136"/>
    </location>
    <ligand>
        <name>AMP</name>
        <dbReference type="ChEBI" id="CHEBI:456215"/>
    </ligand>
</feature>
<feature type="binding site" evidence="5">
    <location>
        <position position="92"/>
    </location>
    <ligand>
        <name>AMP</name>
        <dbReference type="ChEBI" id="CHEBI:456215"/>
    </ligand>
</feature>
<evidence type="ECO:0000256" key="2">
    <source>
        <dbReference type="ARBA" id="ARBA00022727"/>
    </source>
</evidence>
<dbReference type="Pfam" id="PF00406">
    <property type="entry name" value="ADK"/>
    <property type="match status" value="1"/>
</dbReference>
<keyword evidence="5" id="KW-0963">Cytoplasm</keyword>
<comment type="function">
    <text evidence="5">Catalyzes the reversible transfer of the terminal phosphate group between ATP and AMP. Plays an important role in cellular energy homeostasis and in adenine nucleotide metabolism.</text>
</comment>
<dbReference type="NCBIfam" id="NF011104">
    <property type="entry name" value="PRK14531.1"/>
    <property type="match status" value="1"/>
</dbReference>
<keyword evidence="3 5" id="KW-0547">Nucleotide-binding</keyword>
<evidence type="ECO:0000256" key="1">
    <source>
        <dbReference type="ARBA" id="ARBA00022679"/>
    </source>
</evidence>
<dbReference type="EMBL" id="JAASRM010000001">
    <property type="protein sequence ID" value="NIK90269.1"/>
    <property type="molecule type" value="Genomic_DNA"/>
</dbReference>
<keyword evidence="9" id="KW-1185">Reference proteome</keyword>
<gene>
    <name evidence="5" type="primary">adk</name>
    <name evidence="8" type="ORF">FHS83_003587</name>
</gene>
<sequence length="194" mass="20700">MNLVLFGPPGSGKGTQAKILQEGQGWPQLSTGDMLRAAIAAGTELGKKCKAIIDAGQLVSDEIVIGIISERYDQPDCAKGAIFDGFPRTIPQAEALDSMLKARDKQIDLVIELKVDDSVLISRVEARIAQSGGAARADDTPETLKARLEVYYKNTAPLLEYYKKQGKLVTVDGMAPIAEVTKAIAAVIEKAGSK</sequence>
<comment type="similarity">
    <text evidence="5 6">Belongs to the adenylate kinase family.</text>
</comment>